<evidence type="ECO:0000256" key="7">
    <source>
        <dbReference type="RuleBase" id="RU361218"/>
    </source>
</evidence>
<feature type="disulfide bond" evidence="6">
    <location>
        <begin position="71"/>
        <end position="92"/>
    </location>
</feature>
<name>A0A7R9JH99_TIMCA</name>
<evidence type="ECO:0000256" key="5">
    <source>
        <dbReference type="ARBA" id="ARBA00023136"/>
    </source>
</evidence>
<comment type="subcellular location">
    <subcellularLocation>
        <location evidence="1 7">Membrane</location>
        <topology evidence="1 7">Multi-pass membrane protein</topology>
    </subcellularLocation>
</comment>
<dbReference type="InterPro" id="IPR000301">
    <property type="entry name" value="Tetraspanin_animals"/>
</dbReference>
<dbReference type="InterPro" id="IPR008952">
    <property type="entry name" value="Tetraspanin_EC2_sf"/>
</dbReference>
<feature type="transmembrane region" description="Helical" evidence="7">
    <location>
        <begin position="180"/>
        <end position="207"/>
    </location>
</feature>
<dbReference type="AlphaFoldDB" id="A0A7R9JH99"/>
<dbReference type="EMBL" id="OE190786">
    <property type="protein sequence ID" value="CAD7579269.1"/>
    <property type="molecule type" value="Genomic_DNA"/>
</dbReference>
<evidence type="ECO:0000256" key="1">
    <source>
        <dbReference type="ARBA" id="ARBA00004141"/>
    </source>
</evidence>
<keyword evidence="6" id="KW-1015">Disulfide bond</keyword>
<gene>
    <name evidence="9" type="ORF">TCMB3V08_LOCUS11803</name>
</gene>
<feature type="chain" id="PRO_5031403994" description="Tetraspanin" evidence="8">
    <location>
        <begin position="28"/>
        <end position="213"/>
    </location>
</feature>
<organism evidence="9">
    <name type="scientific">Timema californicum</name>
    <name type="common">California timema</name>
    <name type="synonym">Walking stick</name>
    <dbReference type="NCBI Taxonomy" id="61474"/>
    <lineage>
        <taxon>Eukaryota</taxon>
        <taxon>Metazoa</taxon>
        <taxon>Ecdysozoa</taxon>
        <taxon>Arthropoda</taxon>
        <taxon>Hexapoda</taxon>
        <taxon>Insecta</taxon>
        <taxon>Pterygota</taxon>
        <taxon>Neoptera</taxon>
        <taxon>Polyneoptera</taxon>
        <taxon>Phasmatodea</taxon>
        <taxon>Timematodea</taxon>
        <taxon>Timematoidea</taxon>
        <taxon>Timematidae</taxon>
        <taxon>Timema</taxon>
    </lineage>
</organism>
<sequence>MGPVPRKFAVLLLVIFIVELAVGIAAAVNKNEVNSVLKTALRNSLGNSTHSSDVDRKAWDEMQMKVGRGVCLLGVENWLDWENVSIPLPAACCPDTISEYPSYVLTRFLVCAENWLDWENLKCCGVENWRDWDNVSVPLPASCCPDPPAQPLKQICATPATVYSVGCYDTLKTKVKDGAIVIMGVGIGLAFIQFIGIVFAFCLASAIKRGEEK</sequence>
<dbReference type="Gene3D" id="1.10.1450.10">
    <property type="entry name" value="Tetraspanin"/>
    <property type="match status" value="1"/>
</dbReference>
<keyword evidence="5 7" id="KW-0472">Membrane</keyword>
<dbReference type="GO" id="GO:0005886">
    <property type="term" value="C:plasma membrane"/>
    <property type="evidence" value="ECO:0007669"/>
    <property type="project" value="TreeGrafter"/>
</dbReference>
<reference evidence="9" key="1">
    <citation type="submission" date="2020-11" db="EMBL/GenBank/DDBJ databases">
        <authorList>
            <person name="Tran Van P."/>
        </authorList>
    </citation>
    <scope>NUCLEOTIDE SEQUENCE</scope>
</reference>
<evidence type="ECO:0000313" key="9">
    <source>
        <dbReference type="EMBL" id="CAD7579269.1"/>
    </source>
</evidence>
<evidence type="ECO:0000256" key="8">
    <source>
        <dbReference type="SAM" id="SignalP"/>
    </source>
</evidence>
<feature type="signal peptide" evidence="8">
    <location>
        <begin position="1"/>
        <end position="27"/>
    </location>
</feature>
<keyword evidence="8" id="KW-0732">Signal</keyword>
<comment type="similarity">
    <text evidence="2 7">Belongs to the tetraspanin (TM4SF) family.</text>
</comment>
<evidence type="ECO:0000256" key="4">
    <source>
        <dbReference type="ARBA" id="ARBA00022989"/>
    </source>
</evidence>
<dbReference type="PANTHER" id="PTHR19282:SF273">
    <property type="entry name" value="TETRASPANIN"/>
    <property type="match status" value="1"/>
</dbReference>
<proteinExistence type="inferred from homology"/>
<comment type="caution">
    <text evidence="7">Lacks conserved residue(s) required for the propagation of feature annotation.</text>
</comment>
<accession>A0A7R9JH99</accession>
<evidence type="ECO:0000256" key="6">
    <source>
        <dbReference type="PIRSR" id="PIRSR002419-1"/>
    </source>
</evidence>
<evidence type="ECO:0000256" key="3">
    <source>
        <dbReference type="ARBA" id="ARBA00022692"/>
    </source>
</evidence>
<dbReference type="InterPro" id="IPR018499">
    <property type="entry name" value="Tetraspanin/Peripherin"/>
</dbReference>
<keyword evidence="4 7" id="KW-1133">Transmembrane helix</keyword>
<dbReference type="SUPFAM" id="SSF48652">
    <property type="entry name" value="Tetraspanin"/>
    <property type="match status" value="1"/>
</dbReference>
<keyword evidence="3 7" id="KW-0812">Transmembrane</keyword>
<dbReference type="CDD" id="cd03127">
    <property type="entry name" value="tetraspanin_LEL"/>
    <property type="match status" value="1"/>
</dbReference>
<dbReference type="PIRSF" id="PIRSF002419">
    <property type="entry name" value="Tetraspanin"/>
    <property type="match status" value="1"/>
</dbReference>
<dbReference type="PANTHER" id="PTHR19282">
    <property type="entry name" value="TETRASPANIN"/>
    <property type="match status" value="1"/>
</dbReference>
<protein>
    <recommendedName>
        <fullName evidence="7">Tetraspanin</fullName>
    </recommendedName>
</protein>
<dbReference type="Pfam" id="PF00335">
    <property type="entry name" value="Tetraspanin"/>
    <property type="match status" value="1"/>
</dbReference>
<evidence type="ECO:0000256" key="2">
    <source>
        <dbReference type="ARBA" id="ARBA00006840"/>
    </source>
</evidence>